<feature type="compositionally biased region" description="Polar residues" evidence="1">
    <location>
        <begin position="67"/>
        <end position="77"/>
    </location>
</feature>
<feature type="region of interest" description="Disordered" evidence="1">
    <location>
        <begin position="99"/>
        <end position="142"/>
    </location>
</feature>
<feature type="compositionally biased region" description="Polar residues" evidence="1">
    <location>
        <begin position="37"/>
        <end position="47"/>
    </location>
</feature>
<name>A0AAD3SXW6_NEPGR</name>
<sequence>MESTAKPSYIQVTKRNQDSTSRSSKSATTAKSIISRHCTTPASKSSLPLIKSMQTAQEVSMKRQGNRHQLPSSTSPGVCTIPASVAEAGVNANRLSAARDTHRGTTIKQHQLAEDPNTENPDTRHTQDRGPSLNSKQLPSSPFLRTNAHKLEQAGYTENLFFFLAGKGNRGFFFFISP</sequence>
<dbReference type="Proteomes" id="UP001279734">
    <property type="component" value="Unassembled WGS sequence"/>
</dbReference>
<gene>
    <name evidence="2" type="ORF">Nepgr_021676</name>
</gene>
<dbReference type="AlphaFoldDB" id="A0AAD3SXW6"/>
<comment type="caution">
    <text evidence="2">The sequence shown here is derived from an EMBL/GenBank/DDBJ whole genome shotgun (WGS) entry which is preliminary data.</text>
</comment>
<accession>A0AAD3SXW6</accession>
<proteinExistence type="predicted"/>
<dbReference type="EMBL" id="BSYO01000021">
    <property type="protein sequence ID" value="GMH19835.1"/>
    <property type="molecule type" value="Genomic_DNA"/>
</dbReference>
<reference evidence="2" key="1">
    <citation type="submission" date="2023-05" db="EMBL/GenBank/DDBJ databases">
        <title>Nepenthes gracilis genome sequencing.</title>
        <authorList>
            <person name="Fukushima K."/>
        </authorList>
    </citation>
    <scope>NUCLEOTIDE SEQUENCE</scope>
    <source>
        <strain evidence="2">SING2019-196</strain>
    </source>
</reference>
<feature type="compositionally biased region" description="Polar residues" evidence="1">
    <location>
        <begin position="1"/>
        <end position="14"/>
    </location>
</feature>
<evidence type="ECO:0000313" key="2">
    <source>
        <dbReference type="EMBL" id="GMH19835.1"/>
    </source>
</evidence>
<feature type="region of interest" description="Disordered" evidence="1">
    <location>
        <begin position="1"/>
        <end position="47"/>
    </location>
</feature>
<keyword evidence="3" id="KW-1185">Reference proteome</keyword>
<organism evidence="2 3">
    <name type="scientific">Nepenthes gracilis</name>
    <name type="common">Slender pitcher plant</name>
    <dbReference type="NCBI Taxonomy" id="150966"/>
    <lineage>
        <taxon>Eukaryota</taxon>
        <taxon>Viridiplantae</taxon>
        <taxon>Streptophyta</taxon>
        <taxon>Embryophyta</taxon>
        <taxon>Tracheophyta</taxon>
        <taxon>Spermatophyta</taxon>
        <taxon>Magnoliopsida</taxon>
        <taxon>eudicotyledons</taxon>
        <taxon>Gunneridae</taxon>
        <taxon>Pentapetalae</taxon>
        <taxon>Caryophyllales</taxon>
        <taxon>Nepenthaceae</taxon>
        <taxon>Nepenthes</taxon>
    </lineage>
</organism>
<feature type="region of interest" description="Disordered" evidence="1">
    <location>
        <begin position="59"/>
        <end position="80"/>
    </location>
</feature>
<evidence type="ECO:0000313" key="3">
    <source>
        <dbReference type="Proteomes" id="UP001279734"/>
    </source>
</evidence>
<feature type="compositionally biased region" description="Low complexity" evidence="1">
    <location>
        <begin position="19"/>
        <end position="35"/>
    </location>
</feature>
<protein>
    <submittedName>
        <fullName evidence="2">Uncharacterized protein</fullName>
    </submittedName>
</protein>
<feature type="compositionally biased region" description="Polar residues" evidence="1">
    <location>
        <begin position="132"/>
        <end position="142"/>
    </location>
</feature>
<evidence type="ECO:0000256" key="1">
    <source>
        <dbReference type="SAM" id="MobiDB-lite"/>
    </source>
</evidence>